<protein>
    <recommendedName>
        <fullName evidence="3">DUF1059 domain-containing protein</fullName>
    </recommendedName>
</protein>
<dbReference type="InterPro" id="IPR009409">
    <property type="entry name" value="DUF1059"/>
</dbReference>
<keyword evidence="2" id="KW-1185">Reference proteome</keyword>
<organism evidence="1 2">
    <name type="scientific">Halovivax asiaticus JCM 14624</name>
    <dbReference type="NCBI Taxonomy" id="1227490"/>
    <lineage>
        <taxon>Archaea</taxon>
        <taxon>Methanobacteriati</taxon>
        <taxon>Methanobacteriota</taxon>
        <taxon>Stenosarchaea group</taxon>
        <taxon>Halobacteria</taxon>
        <taxon>Halobacteriales</taxon>
        <taxon>Natrialbaceae</taxon>
        <taxon>Halovivax</taxon>
    </lineage>
</organism>
<dbReference type="EMBL" id="AOIQ01000008">
    <property type="protein sequence ID" value="ELZ12547.1"/>
    <property type="molecule type" value="Genomic_DNA"/>
</dbReference>
<evidence type="ECO:0000313" key="2">
    <source>
        <dbReference type="Proteomes" id="UP000011560"/>
    </source>
</evidence>
<evidence type="ECO:0008006" key="3">
    <source>
        <dbReference type="Google" id="ProtNLM"/>
    </source>
</evidence>
<dbReference type="AlphaFoldDB" id="M0BR24"/>
<name>M0BR24_9EURY</name>
<dbReference type="RefSeq" id="WP_007698251.1">
    <property type="nucleotide sequence ID" value="NZ_AOIQ01000008.1"/>
</dbReference>
<dbReference type="OrthoDB" id="299863at2157"/>
<evidence type="ECO:0000313" key="1">
    <source>
        <dbReference type="EMBL" id="ELZ12547.1"/>
    </source>
</evidence>
<proteinExistence type="predicted"/>
<dbReference type="Proteomes" id="UP000011560">
    <property type="component" value="Unassembled WGS sequence"/>
</dbReference>
<gene>
    <name evidence="1" type="ORF">C479_04102</name>
</gene>
<dbReference type="Pfam" id="PF06348">
    <property type="entry name" value="DUF1059"/>
    <property type="match status" value="1"/>
</dbReference>
<accession>M0BR24</accession>
<sequence length="57" mass="6519">MAQVHKLDCEAAVNDCHFIIQSEDEDEALELARNHMENVHGSAFSDDELRTEYLQTV</sequence>
<comment type="caution">
    <text evidence="1">The sequence shown here is derived from an EMBL/GenBank/DDBJ whole genome shotgun (WGS) entry which is preliminary data.</text>
</comment>
<reference evidence="1 2" key="1">
    <citation type="journal article" date="2014" name="PLoS Genet.">
        <title>Phylogenetically driven sequencing of extremely halophilic archaea reveals strategies for static and dynamic osmo-response.</title>
        <authorList>
            <person name="Becker E.A."/>
            <person name="Seitzer P.M."/>
            <person name="Tritt A."/>
            <person name="Larsen D."/>
            <person name="Krusor M."/>
            <person name="Yao A.I."/>
            <person name="Wu D."/>
            <person name="Madern D."/>
            <person name="Eisen J.A."/>
            <person name="Darling A.E."/>
            <person name="Facciotti M.T."/>
        </authorList>
    </citation>
    <scope>NUCLEOTIDE SEQUENCE [LARGE SCALE GENOMIC DNA]</scope>
    <source>
        <strain evidence="1 2">JCM 14624</strain>
    </source>
</reference>